<evidence type="ECO:0000259" key="1">
    <source>
        <dbReference type="PROSITE" id="PS51736"/>
    </source>
</evidence>
<gene>
    <name evidence="2" type="ORF">MU516_16230</name>
</gene>
<organism evidence="2 3">
    <name type="scientific">Paracoccus maritimus</name>
    <dbReference type="NCBI Taxonomy" id="2933292"/>
    <lineage>
        <taxon>Bacteria</taxon>
        <taxon>Pseudomonadati</taxon>
        <taxon>Pseudomonadota</taxon>
        <taxon>Alphaproteobacteria</taxon>
        <taxon>Rhodobacterales</taxon>
        <taxon>Paracoccaceae</taxon>
        <taxon>Paracoccus</taxon>
    </lineage>
</organism>
<keyword evidence="3" id="KW-1185">Reference proteome</keyword>
<dbReference type="EMBL" id="JANAVZ010000011">
    <property type="protein sequence ID" value="MCT4334409.1"/>
    <property type="molecule type" value="Genomic_DNA"/>
</dbReference>
<dbReference type="Proteomes" id="UP001320702">
    <property type="component" value="Unassembled WGS sequence"/>
</dbReference>
<dbReference type="PROSITE" id="PS51736">
    <property type="entry name" value="RECOMBINASES_3"/>
    <property type="match status" value="1"/>
</dbReference>
<feature type="domain" description="Resolvase/invertase-type recombinase catalytic" evidence="1">
    <location>
        <begin position="2"/>
        <end position="65"/>
    </location>
</feature>
<sequence length="65" mass="7069">MKSIGHARVPTSGQTLDAQLDQLHAQDCVPILRETMSGAKSDRTELKNALAALDQEEWPAAPTVR</sequence>
<evidence type="ECO:0000313" key="3">
    <source>
        <dbReference type="Proteomes" id="UP001320702"/>
    </source>
</evidence>
<comment type="caution">
    <text evidence="2">The sequence shown here is derived from an EMBL/GenBank/DDBJ whole genome shotgun (WGS) entry which is preliminary data.</text>
</comment>
<accession>A0ABT2KEM8</accession>
<protein>
    <submittedName>
        <fullName evidence="2">Recombinase family protein</fullName>
    </submittedName>
</protein>
<reference evidence="2 3" key="1">
    <citation type="submission" date="2022-04" db="EMBL/GenBank/DDBJ databases">
        <title>Paracoccus sp. YLB-12 draft genome sequence.</title>
        <authorList>
            <person name="Yu L."/>
        </authorList>
    </citation>
    <scope>NUCLEOTIDE SEQUENCE [LARGE SCALE GENOMIC DNA]</scope>
    <source>
        <strain evidence="2 3">YLB-12</strain>
    </source>
</reference>
<dbReference type="RefSeq" id="WP_425606874.1">
    <property type="nucleotide sequence ID" value="NZ_JANAVZ010000011.1"/>
</dbReference>
<evidence type="ECO:0000313" key="2">
    <source>
        <dbReference type="EMBL" id="MCT4334409.1"/>
    </source>
</evidence>
<name>A0ABT2KEM8_9RHOB</name>
<dbReference type="Gene3D" id="3.40.50.1390">
    <property type="entry name" value="Resolvase, N-terminal catalytic domain"/>
    <property type="match status" value="1"/>
</dbReference>
<dbReference type="SUPFAM" id="SSF53041">
    <property type="entry name" value="Resolvase-like"/>
    <property type="match status" value="1"/>
</dbReference>
<proteinExistence type="predicted"/>
<dbReference type="InterPro" id="IPR006119">
    <property type="entry name" value="Resolv_N"/>
</dbReference>
<dbReference type="Pfam" id="PF00239">
    <property type="entry name" value="Resolvase"/>
    <property type="match status" value="1"/>
</dbReference>
<dbReference type="InterPro" id="IPR036162">
    <property type="entry name" value="Resolvase-like_N_sf"/>
</dbReference>